<evidence type="ECO:0000313" key="1">
    <source>
        <dbReference type="Ensembl" id="ENSLLTP00000001141.1"/>
    </source>
</evidence>
<sequence length="74" mass="8472">MSDKCDFCLSNSCYLISVVQEQFIQTKRIKKFVDCYDSVKGSAHDYGALSLTGEYITFQNYVGKYILFVNVATY</sequence>
<proteinExistence type="predicted"/>
<name>A0A8C5RGK2_LATLA</name>
<evidence type="ECO:0000313" key="2">
    <source>
        <dbReference type="Proteomes" id="UP000694406"/>
    </source>
</evidence>
<reference evidence="1" key="1">
    <citation type="submission" date="2025-08" db="UniProtKB">
        <authorList>
            <consortium name="Ensembl"/>
        </authorList>
    </citation>
    <scope>IDENTIFICATION</scope>
</reference>
<keyword evidence="2" id="KW-1185">Reference proteome</keyword>
<dbReference type="Proteomes" id="UP000694406">
    <property type="component" value="Unplaced"/>
</dbReference>
<dbReference type="GeneTree" id="ENSGT00950000185412"/>
<dbReference type="Ensembl" id="ENSLLTT00000001184.1">
    <property type="protein sequence ID" value="ENSLLTP00000001141.1"/>
    <property type="gene ID" value="ENSLLTG00000000890.1"/>
</dbReference>
<reference evidence="1" key="2">
    <citation type="submission" date="2025-09" db="UniProtKB">
        <authorList>
            <consortium name="Ensembl"/>
        </authorList>
    </citation>
    <scope>IDENTIFICATION</scope>
</reference>
<protein>
    <submittedName>
        <fullName evidence="1">Uncharacterized protein</fullName>
    </submittedName>
</protein>
<accession>A0A8C5RGK2</accession>
<dbReference type="AlphaFoldDB" id="A0A8C5RGK2"/>
<organism evidence="1 2">
    <name type="scientific">Laticauda laticaudata</name>
    <name type="common">Blue-ringed sea krait</name>
    <name type="synonym">Blue-lipped sea krait</name>
    <dbReference type="NCBI Taxonomy" id="8630"/>
    <lineage>
        <taxon>Eukaryota</taxon>
        <taxon>Metazoa</taxon>
        <taxon>Chordata</taxon>
        <taxon>Craniata</taxon>
        <taxon>Vertebrata</taxon>
        <taxon>Euteleostomi</taxon>
        <taxon>Lepidosauria</taxon>
        <taxon>Squamata</taxon>
        <taxon>Bifurcata</taxon>
        <taxon>Unidentata</taxon>
        <taxon>Episquamata</taxon>
        <taxon>Toxicofera</taxon>
        <taxon>Serpentes</taxon>
        <taxon>Colubroidea</taxon>
        <taxon>Elapidae</taxon>
        <taxon>Laticaudinae</taxon>
        <taxon>Laticauda</taxon>
    </lineage>
</organism>